<sequence length="112" mass="11407">MKGIFSFLASSAAIQAGAAGHVADIKYGQLSDQNGAADSLQVITGGVEQHLVGHVGERKHGTTVSLAAFGSPQVAKVFTGSLNGQSGTDWHVGALGLPIGDAVPQITETDFY</sequence>
<comment type="caution">
    <text evidence="2">The sequence shown here is derived from an EMBL/GenBank/DDBJ whole genome shotgun (WGS) entry which is preliminary data.</text>
</comment>
<reference evidence="2 3" key="1">
    <citation type="submission" date="2019-02" db="EMBL/GenBank/DDBJ databases">
        <title>Genome sequencing of the rare red list fungi Phlebia centrifuga.</title>
        <authorList>
            <person name="Buettner E."/>
            <person name="Kellner H."/>
        </authorList>
    </citation>
    <scope>NUCLEOTIDE SEQUENCE [LARGE SCALE GENOMIC DNA]</scope>
    <source>
        <strain evidence="2 3">DSM 108282</strain>
    </source>
</reference>
<keyword evidence="3" id="KW-1185">Reference proteome</keyword>
<dbReference type="EMBL" id="SGPJ01000001">
    <property type="protein sequence ID" value="THH02864.1"/>
    <property type="molecule type" value="Genomic_DNA"/>
</dbReference>
<protein>
    <recommendedName>
        <fullName evidence="4">Porin</fullName>
    </recommendedName>
</protein>
<gene>
    <name evidence="2" type="ORF">EW026_g74</name>
</gene>
<proteinExistence type="predicted"/>
<evidence type="ECO:0008006" key="4">
    <source>
        <dbReference type="Google" id="ProtNLM"/>
    </source>
</evidence>
<keyword evidence="1" id="KW-0732">Signal</keyword>
<evidence type="ECO:0000313" key="2">
    <source>
        <dbReference type="EMBL" id="THH02864.1"/>
    </source>
</evidence>
<dbReference type="Proteomes" id="UP000309038">
    <property type="component" value="Unassembled WGS sequence"/>
</dbReference>
<organism evidence="2 3">
    <name type="scientific">Hermanssonia centrifuga</name>
    <dbReference type="NCBI Taxonomy" id="98765"/>
    <lineage>
        <taxon>Eukaryota</taxon>
        <taxon>Fungi</taxon>
        <taxon>Dikarya</taxon>
        <taxon>Basidiomycota</taxon>
        <taxon>Agaricomycotina</taxon>
        <taxon>Agaricomycetes</taxon>
        <taxon>Polyporales</taxon>
        <taxon>Meruliaceae</taxon>
        <taxon>Hermanssonia</taxon>
    </lineage>
</organism>
<feature type="signal peptide" evidence="1">
    <location>
        <begin position="1"/>
        <end position="19"/>
    </location>
</feature>
<feature type="chain" id="PRO_5020506949" description="Porin" evidence="1">
    <location>
        <begin position="20"/>
        <end position="112"/>
    </location>
</feature>
<evidence type="ECO:0000256" key="1">
    <source>
        <dbReference type="SAM" id="SignalP"/>
    </source>
</evidence>
<evidence type="ECO:0000313" key="3">
    <source>
        <dbReference type="Proteomes" id="UP000309038"/>
    </source>
</evidence>
<dbReference type="AlphaFoldDB" id="A0A4S4KVU0"/>
<accession>A0A4S4KVU0</accession>
<name>A0A4S4KVU0_9APHY</name>